<evidence type="ECO:0000313" key="2">
    <source>
        <dbReference type="Proteomes" id="UP001221757"/>
    </source>
</evidence>
<evidence type="ECO:0000313" key="1">
    <source>
        <dbReference type="EMBL" id="KAJ7625435.1"/>
    </source>
</evidence>
<dbReference type="InterPro" id="IPR002347">
    <property type="entry name" value="SDR_fam"/>
</dbReference>
<protein>
    <submittedName>
        <fullName evidence="1">Oxidoreductase</fullName>
    </submittedName>
</protein>
<dbReference type="PANTHER" id="PTHR43550:SF3">
    <property type="entry name" value="3-KETODIHYDROSPHINGOSINE REDUCTASE"/>
    <property type="match status" value="1"/>
</dbReference>
<dbReference type="EMBL" id="JARKIE010000593">
    <property type="protein sequence ID" value="KAJ7625435.1"/>
    <property type="molecule type" value="Genomic_DNA"/>
</dbReference>
<dbReference type="PANTHER" id="PTHR43550">
    <property type="entry name" value="3-KETODIHYDROSPHINGOSINE REDUCTASE"/>
    <property type="match status" value="1"/>
</dbReference>
<dbReference type="GO" id="GO:0006666">
    <property type="term" value="P:3-keto-sphinganine metabolic process"/>
    <property type="evidence" value="ECO:0007669"/>
    <property type="project" value="TreeGrafter"/>
</dbReference>
<proteinExistence type="predicted"/>
<gene>
    <name evidence="1" type="ORF">B0H17DRAFT_996082</name>
</gene>
<organism evidence="1 2">
    <name type="scientific">Mycena rosella</name>
    <name type="common">Pink bonnet</name>
    <name type="synonym">Agaricus rosellus</name>
    <dbReference type="NCBI Taxonomy" id="1033263"/>
    <lineage>
        <taxon>Eukaryota</taxon>
        <taxon>Fungi</taxon>
        <taxon>Dikarya</taxon>
        <taxon>Basidiomycota</taxon>
        <taxon>Agaricomycotina</taxon>
        <taxon>Agaricomycetes</taxon>
        <taxon>Agaricomycetidae</taxon>
        <taxon>Agaricales</taxon>
        <taxon>Marasmiineae</taxon>
        <taxon>Mycenaceae</taxon>
        <taxon>Mycena</taxon>
    </lineage>
</organism>
<dbReference type="Pfam" id="PF00106">
    <property type="entry name" value="adh_short"/>
    <property type="match status" value="1"/>
</dbReference>
<comment type="caution">
    <text evidence="1">The sequence shown here is derived from an EMBL/GenBank/DDBJ whole genome shotgun (WGS) entry which is preliminary data.</text>
</comment>
<keyword evidence="2" id="KW-1185">Reference proteome</keyword>
<dbReference type="Gene3D" id="3.40.50.720">
    <property type="entry name" value="NAD(P)-binding Rossmann-like Domain"/>
    <property type="match status" value="1"/>
</dbReference>
<dbReference type="GO" id="GO:0005789">
    <property type="term" value="C:endoplasmic reticulum membrane"/>
    <property type="evidence" value="ECO:0007669"/>
    <property type="project" value="TreeGrafter"/>
</dbReference>
<dbReference type="SUPFAM" id="SSF51735">
    <property type="entry name" value="NAD(P)-binding Rossmann-fold domains"/>
    <property type="match status" value="1"/>
</dbReference>
<reference evidence="1" key="1">
    <citation type="submission" date="2023-03" db="EMBL/GenBank/DDBJ databases">
        <title>Massive genome expansion in bonnet fungi (Mycena s.s.) driven by repeated elements and novel gene families across ecological guilds.</title>
        <authorList>
            <consortium name="Lawrence Berkeley National Laboratory"/>
            <person name="Harder C.B."/>
            <person name="Miyauchi S."/>
            <person name="Viragh M."/>
            <person name="Kuo A."/>
            <person name="Thoen E."/>
            <person name="Andreopoulos B."/>
            <person name="Lu D."/>
            <person name="Skrede I."/>
            <person name="Drula E."/>
            <person name="Henrissat B."/>
            <person name="Morin E."/>
            <person name="Kohler A."/>
            <person name="Barry K."/>
            <person name="LaButti K."/>
            <person name="Morin E."/>
            <person name="Salamov A."/>
            <person name="Lipzen A."/>
            <person name="Mereny Z."/>
            <person name="Hegedus B."/>
            <person name="Baldrian P."/>
            <person name="Stursova M."/>
            <person name="Weitz H."/>
            <person name="Taylor A."/>
            <person name="Grigoriev I.V."/>
            <person name="Nagy L.G."/>
            <person name="Martin F."/>
            <person name="Kauserud H."/>
        </authorList>
    </citation>
    <scope>NUCLEOTIDE SEQUENCE</scope>
    <source>
        <strain evidence="1">CBHHK067</strain>
    </source>
</reference>
<dbReference type="AlphaFoldDB" id="A0AAD7BMD2"/>
<name>A0AAD7BMD2_MYCRO</name>
<dbReference type="GO" id="GO:0047560">
    <property type="term" value="F:3-dehydrosphinganine reductase activity"/>
    <property type="evidence" value="ECO:0007669"/>
    <property type="project" value="TreeGrafter"/>
</dbReference>
<dbReference type="Proteomes" id="UP001221757">
    <property type="component" value="Unassembled WGS sequence"/>
</dbReference>
<accession>A0AAD7BMD2</accession>
<dbReference type="InterPro" id="IPR036291">
    <property type="entry name" value="NAD(P)-bd_dom_sf"/>
</dbReference>
<sequence length="328" mass="36289">MFFSKSWNPDGLHMYITGGSTGLGLSTALILAGKGAHVSIVARNQEKLDKAVEAMENCRQHPNQLLTAYSFSLTTAEESAAALEAVCKPHDGRAPDAVFACAGSSKPMFFMDMTPQDMADGMVNGYWIQAWTAMAAAKKNGARGNQGQDRSRFFYSGLHVFYRLGVIFPGETCASRCAMQTYLEFKHRPQAAGLADTLQSEFMLYDIDCHIFFPPTMFTPGYDEENKTKPKIVREIESTDDGLTADAAAKAMIYGVQKGHAHITGDMITDLFRASTRGAAPRHNIFLDTIYDMAASIIAPIWRMSVDKRVRAHRVEHQQYLHDSGFFS</sequence>
<dbReference type="GO" id="GO:0030148">
    <property type="term" value="P:sphingolipid biosynthetic process"/>
    <property type="evidence" value="ECO:0007669"/>
    <property type="project" value="TreeGrafter"/>
</dbReference>